<dbReference type="GO" id="GO:0046943">
    <property type="term" value="F:carboxylic acid transmembrane transporter activity"/>
    <property type="evidence" value="ECO:0007669"/>
    <property type="project" value="TreeGrafter"/>
</dbReference>
<name>A0A7W6CIM4_9SPHN</name>
<keyword evidence="3 5" id="KW-1133">Transmembrane helix</keyword>
<feature type="transmembrane region" description="Helical" evidence="5">
    <location>
        <begin position="151"/>
        <end position="170"/>
    </location>
</feature>
<dbReference type="PROSITE" id="PS50850">
    <property type="entry name" value="MFS"/>
    <property type="match status" value="1"/>
</dbReference>
<reference evidence="7 8" key="1">
    <citation type="submission" date="2020-08" db="EMBL/GenBank/DDBJ databases">
        <title>Genomic Encyclopedia of Type Strains, Phase IV (KMG-IV): sequencing the most valuable type-strain genomes for metagenomic binning, comparative biology and taxonomic classification.</title>
        <authorList>
            <person name="Goeker M."/>
        </authorList>
    </citation>
    <scope>NUCLEOTIDE SEQUENCE [LARGE SCALE GENOMIC DNA]</scope>
    <source>
        <strain evidence="7 8">DSM 27057</strain>
    </source>
</reference>
<keyword evidence="2 5" id="KW-0812">Transmembrane</keyword>
<feature type="transmembrane region" description="Helical" evidence="5">
    <location>
        <begin position="349"/>
        <end position="371"/>
    </location>
</feature>
<keyword evidence="8" id="KW-1185">Reference proteome</keyword>
<dbReference type="Proteomes" id="UP000548867">
    <property type="component" value="Unassembled WGS sequence"/>
</dbReference>
<proteinExistence type="predicted"/>
<dbReference type="InterPro" id="IPR020846">
    <property type="entry name" value="MFS_dom"/>
</dbReference>
<accession>A0A7W6CIM4</accession>
<gene>
    <name evidence="7" type="ORF">GGR38_002308</name>
</gene>
<feature type="transmembrane region" description="Helical" evidence="5">
    <location>
        <begin position="255"/>
        <end position="277"/>
    </location>
</feature>
<keyword evidence="4 5" id="KW-0472">Membrane</keyword>
<organism evidence="7 8">
    <name type="scientific">Novosphingobium sediminicola</name>
    <dbReference type="NCBI Taxonomy" id="563162"/>
    <lineage>
        <taxon>Bacteria</taxon>
        <taxon>Pseudomonadati</taxon>
        <taxon>Pseudomonadota</taxon>
        <taxon>Alphaproteobacteria</taxon>
        <taxon>Sphingomonadales</taxon>
        <taxon>Sphingomonadaceae</taxon>
        <taxon>Novosphingobium</taxon>
    </lineage>
</organism>
<dbReference type="EMBL" id="JACIDX010000008">
    <property type="protein sequence ID" value="MBB3955354.1"/>
    <property type="molecule type" value="Genomic_DNA"/>
</dbReference>
<feature type="transmembrane region" description="Helical" evidence="5">
    <location>
        <begin position="297"/>
        <end position="317"/>
    </location>
</feature>
<dbReference type="Gene3D" id="1.20.1250.20">
    <property type="entry name" value="MFS general substrate transporter like domains"/>
    <property type="match status" value="1"/>
</dbReference>
<dbReference type="Pfam" id="PF07690">
    <property type="entry name" value="MFS_1"/>
    <property type="match status" value="1"/>
</dbReference>
<feature type="transmembrane region" description="Helical" evidence="5">
    <location>
        <begin position="21"/>
        <end position="42"/>
    </location>
</feature>
<evidence type="ECO:0000256" key="5">
    <source>
        <dbReference type="SAM" id="Phobius"/>
    </source>
</evidence>
<comment type="subcellular location">
    <subcellularLocation>
        <location evidence="1">Membrane</location>
        <topology evidence="1">Multi-pass membrane protein</topology>
    </subcellularLocation>
</comment>
<feature type="transmembrane region" description="Helical" evidence="5">
    <location>
        <begin position="383"/>
        <end position="406"/>
    </location>
</feature>
<dbReference type="SUPFAM" id="SSF103473">
    <property type="entry name" value="MFS general substrate transporter"/>
    <property type="match status" value="1"/>
</dbReference>
<evidence type="ECO:0000256" key="4">
    <source>
        <dbReference type="ARBA" id="ARBA00023136"/>
    </source>
</evidence>
<feature type="transmembrane region" description="Helical" evidence="5">
    <location>
        <begin position="62"/>
        <end position="81"/>
    </location>
</feature>
<evidence type="ECO:0000259" key="6">
    <source>
        <dbReference type="PROSITE" id="PS50850"/>
    </source>
</evidence>
<evidence type="ECO:0000256" key="3">
    <source>
        <dbReference type="ARBA" id="ARBA00022989"/>
    </source>
</evidence>
<protein>
    <submittedName>
        <fullName evidence="7">Benzoate transport</fullName>
    </submittedName>
</protein>
<dbReference type="PANTHER" id="PTHR23508">
    <property type="entry name" value="CARBOXYLIC ACID TRANSPORTER PROTEIN HOMOLOG"/>
    <property type="match status" value="1"/>
</dbReference>
<evidence type="ECO:0000256" key="2">
    <source>
        <dbReference type="ARBA" id="ARBA00022692"/>
    </source>
</evidence>
<feature type="transmembrane region" description="Helical" evidence="5">
    <location>
        <begin position="118"/>
        <end position="139"/>
    </location>
</feature>
<comment type="caution">
    <text evidence="7">The sequence shown here is derived from an EMBL/GenBank/DDBJ whole genome shotgun (WGS) entry which is preliminary data.</text>
</comment>
<dbReference type="InterPro" id="IPR011701">
    <property type="entry name" value="MFS"/>
</dbReference>
<dbReference type="GO" id="GO:0005886">
    <property type="term" value="C:plasma membrane"/>
    <property type="evidence" value="ECO:0007669"/>
    <property type="project" value="TreeGrafter"/>
</dbReference>
<feature type="transmembrane region" description="Helical" evidence="5">
    <location>
        <begin position="93"/>
        <end position="112"/>
    </location>
</feature>
<evidence type="ECO:0000313" key="7">
    <source>
        <dbReference type="EMBL" id="MBB3955354.1"/>
    </source>
</evidence>
<feature type="domain" description="Major facilitator superfamily (MFS) profile" evidence="6">
    <location>
        <begin position="27"/>
        <end position="438"/>
    </location>
</feature>
<dbReference type="AlphaFoldDB" id="A0A7W6CIM4"/>
<dbReference type="PANTHER" id="PTHR23508:SF10">
    <property type="entry name" value="CARBOXYLIC ACID TRANSPORTER PROTEIN HOMOLOG"/>
    <property type="match status" value="1"/>
</dbReference>
<feature type="transmembrane region" description="Helical" evidence="5">
    <location>
        <begin position="324"/>
        <end position="343"/>
    </location>
</feature>
<feature type="transmembrane region" description="Helical" evidence="5">
    <location>
        <begin position="412"/>
        <end position="433"/>
    </location>
</feature>
<evidence type="ECO:0000256" key="1">
    <source>
        <dbReference type="ARBA" id="ARBA00004141"/>
    </source>
</evidence>
<dbReference type="InterPro" id="IPR036259">
    <property type="entry name" value="MFS_trans_sf"/>
</dbReference>
<sequence length="441" mass="45963">MASAPLNPVDPRRLLADSPMGWRQIVGIALCALLNALDGFDVLSISFASPGIAAEWHVERKVLGYVLSMEIFGMAAGSILLGRLTDRLGRIPTMVICLVIMASGMIAAPMAWDVTSLAVIRLFTGLGIGGMLAATNAVAAEYANTRWRSAGVALMAAGYPLGAVVGGTIASKMLVTGNWRDVFYLGAALALILLPLVPLLMPEPINAILHRRPAGALEKLNKSLRAFGHAPVDTLPPVDTSIAKARVADLFGPELRAVSLLLLLSYFAHILTFYFVLKWVPKIVVDMGFPASAAGGVLVWANVGGLIGAILFSLSALRLPLRPTLMVMMVASTVLVALFGHSPADLSRLSLAAAAVSFCTNSVIVGFYALIAQSFPTPLRGTGTGFVIGVGRLGAATGPIVAGYLFEAKLGLPVVALAMSGGSLVAAAALLVMPHRENAAH</sequence>
<feature type="transmembrane region" description="Helical" evidence="5">
    <location>
        <begin position="182"/>
        <end position="201"/>
    </location>
</feature>
<evidence type="ECO:0000313" key="8">
    <source>
        <dbReference type="Proteomes" id="UP000548867"/>
    </source>
</evidence>